<keyword evidence="2" id="KW-0813">Transport</keyword>
<dbReference type="GO" id="GO:0015297">
    <property type="term" value="F:antiporter activity"/>
    <property type="evidence" value="ECO:0007669"/>
    <property type="project" value="InterPro"/>
</dbReference>
<keyword evidence="5 7" id="KW-1133">Transmembrane helix</keyword>
<dbReference type="InterPro" id="IPR048279">
    <property type="entry name" value="MdtK-like"/>
</dbReference>
<keyword evidence="6 7" id="KW-0472">Membrane</keyword>
<dbReference type="PIRSF" id="PIRSF006603">
    <property type="entry name" value="DinF"/>
    <property type="match status" value="1"/>
</dbReference>
<feature type="transmembrane region" description="Helical" evidence="7">
    <location>
        <begin position="353"/>
        <end position="377"/>
    </location>
</feature>
<evidence type="ECO:0000256" key="1">
    <source>
        <dbReference type="ARBA" id="ARBA00004651"/>
    </source>
</evidence>
<dbReference type="RefSeq" id="WP_061426260.1">
    <property type="nucleotide sequence ID" value="NZ_CATNZO010000001.1"/>
</dbReference>
<feature type="transmembrane region" description="Helical" evidence="7">
    <location>
        <begin position="423"/>
        <end position="447"/>
    </location>
</feature>
<feature type="transmembrane region" description="Helical" evidence="7">
    <location>
        <begin position="315"/>
        <end position="332"/>
    </location>
</feature>
<feature type="transmembrane region" description="Helical" evidence="7">
    <location>
        <begin position="282"/>
        <end position="309"/>
    </location>
</feature>
<evidence type="ECO:0000256" key="3">
    <source>
        <dbReference type="ARBA" id="ARBA00022475"/>
    </source>
</evidence>
<feature type="transmembrane region" description="Helical" evidence="7">
    <location>
        <begin position="75"/>
        <end position="103"/>
    </location>
</feature>
<evidence type="ECO:0000256" key="4">
    <source>
        <dbReference type="ARBA" id="ARBA00022692"/>
    </source>
</evidence>
<dbReference type="EMBL" id="CP010994">
    <property type="protein sequence ID" value="AMN34551.1"/>
    <property type="molecule type" value="Genomic_DNA"/>
</dbReference>
<keyword evidence="4 7" id="KW-0812">Transmembrane</keyword>
<feature type="transmembrane region" description="Helical" evidence="7">
    <location>
        <begin position="124"/>
        <end position="148"/>
    </location>
</feature>
<feature type="transmembrane region" description="Helical" evidence="7">
    <location>
        <begin position="38"/>
        <end position="55"/>
    </location>
</feature>
<feature type="transmembrane region" description="Helical" evidence="7">
    <location>
        <begin position="160"/>
        <end position="178"/>
    </location>
</feature>
<dbReference type="GO" id="GO:0042910">
    <property type="term" value="F:xenobiotic transmembrane transporter activity"/>
    <property type="evidence" value="ECO:0007669"/>
    <property type="project" value="InterPro"/>
</dbReference>
<dbReference type="GO" id="GO:0005886">
    <property type="term" value="C:plasma membrane"/>
    <property type="evidence" value="ECO:0007669"/>
    <property type="project" value="UniProtKB-SubCell"/>
</dbReference>
<dbReference type="Proteomes" id="UP000070260">
    <property type="component" value="Chromosome"/>
</dbReference>
<dbReference type="CDD" id="cd13134">
    <property type="entry name" value="MATE_like_8"/>
    <property type="match status" value="1"/>
</dbReference>
<feature type="transmembrane region" description="Helical" evidence="7">
    <location>
        <begin position="6"/>
        <end position="26"/>
    </location>
</feature>
<feature type="transmembrane region" description="Helical" evidence="7">
    <location>
        <begin position="223"/>
        <end position="245"/>
    </location>
</feature>
<evidence type="ECO:0000313" key="9">
    <source>
        <dbReference type="Proteomes" id="UP000070260"/>
    </source>
</evidence>
<keyword evidence="3" id="KW-1003">Cell membrane</keyword>
<dbReference type="AlphaFoldDB" id="A0A127EF20"/>
<dbReference type="NCBIfam" id="TIGR00797">
    <property type="entry name" value="matE"/>
    <property type="match status" value="1"/>
</dbReference>
<sequence>MFRLSPMYFGVYFFVTALIILGVTLFLKKKLVGKDREFYKVLLVLCIPIIVQNFISTSVNVIDTVMISSLGEESIAAVGVANQVFFLFNMGLIGLTGATGLFISQFYGSNDRKSIKKVMGLSTILCVGFSFIFFVLAFFFPELIIGIFSTDPKVVELCKSYLVVIAISYPLTALSMVISAGARAVRNPKLGMFCSGASLIINIIFNYCLIFGIGIFPELGVKGAAISTVFARIIECLLLVGYVILKDKDYIIKFNINDIKGINKDFFKVYMSKGMPIFINDFAWAIGSVSYSVAYAMVGTSAIAASQIATSTANLFIMLAMCIATGAAIMLGNELGADNTDRAIDYSNKFSKIVFVVGSILGGMLILSIPILLKVYSTSSTMAGDLTKIFVIMGVLMGLKSFNILVIVGILRSGGDTKYAFALEFGCMWLVSIPLTFFGAINGFPIYMLVLFTYSEEIVKAIFGLPRVLSKVWVVNLTKDIEISG</sequence>
<dbReference type="InterPro" id="IPR047135">
    <property type="entry name" value="YsiQ"/>
</dbReference>
<protein>
    <submittedName>
        <fullName evidence="8">Multidrug transporter MatE</fullName>
    </submittedName>
</protein>
<evidence type="ECO:0000313" key="8">
    <source>
        <dbReference type="EMBL" id="AMN34551.1"/>
    </source>
</evidence>
<evidence type="ECO:0000256" key="5">
    <source>
        <dbReference type="ARBA" id="ARBA00022989"/>
    </source>
</evidence>
<evidence type="ECO:0000256" key="2">
    <source>
        <dbReference type="ARBA" id="ARBA00022448"/>
    </source>
</evidence>
<reference evidence="8 9" key="1">
    <citation type="journal article" date="2016" name="PLoS ONE">
        <title>Plasmid Characterization and Chromosome Analysis of Two netF+ Clostridium perfringens Isolates Associated with Foal and Canine Necrotizing Enteritis.</title>
        <authorList>
            <person name="Mehdizadeh Gohari I."/>
            <person name="Kropinski A.M."/>
            <person name="Weese S.J."/>
            <person name="Parreira V.R."/>
            <person name="Whitehead A.E."/>
            <person name="Boerlin P."/>
            <person name="Prescott J.F."/>
        </authorList>
    </citation>
    <scope>NUCLEOTIDE SEQUENCE [LARGE SCALE GENOMIC DNA]</scope>
    <source>
        <strain evidence="8 9">JP838</strain>
    </source>
</reference>
<dbReference type="PANTHER" id="PTHR42925:SF2">
    <property type="entry name" value="NA+ DRIVEN MULTIDRUG EFFLUX PUMP"/>
    <property type="match status" value="1"/>
</dbReference>
<dbReference type="PANTHER" id="PTHR42925">
    <property type="entry name" value="MULTIDRUG AND TOXIN EFFLUX PROTEIN MATE FAMILY"/>
    <property type="match status" value="1"/>
</dbReference>
<feature type="transmembrane region" description="Helical" evidence="7">
    <location>
        <begin position="389"/>
        <end position="411"/>
    </location>
</feature>
<dbReference type="PATRIC" id="fig|1502.177.peg.355"/>
<gene>
    <name evidence="8" type="ORF">JFP838_01880</name>
</gene>
<dbReference type="OrthoDB" id="9780160at2"/>
<name>A0A127EF20_CLOPF</name>
<feature type="transmembrane region" description="Helical" evidence="7">
    <location>
        <begin position="190"/>
        <end position="217"/>
    </location>
</feature>
<comment type="subcellular location">
    <subcellularLocation>
        <location evidence="1">Cell membrane</location>
        <topology evidence="1">Multi-pass membrane protein</topology>
    </subcellularLocation>
</comment>
<proteinExistence type="predicted"/>
<accession>A0A127EF20</accession>
<evidence type="ECO:0000256" key="7">
    <source>
        <dbReference type="SAM" id="Phobius"/>
    </source>
</evidence>
<organism evidence="8 9">
    <name type="scientific">Clostridium perfringens</name>
    <dbReference type="NCBI Taxonomy" id="1502"/>
    <lineage>
        <taxon>Bacteria</taxon>
        <taxon>Bacillati</taxon>
        <taxon>Bacillota</taxon>
        <taxon>Clostridia</taxon>
        <taxon>Eubacteriales</taxon>
        <taxon>Clostridiaceae</taxon>
        <taxon>Clostridium</taxon>
    </lineage>
</organism>
<dbReference type="Pfam" id="PF01554">
    <property type="entry name" value="MatE"/>
    <property type="match status" value="2"/>
</dbReference>
<dbReference type="InterPro" id="IPR002528">
    <property type="entry name" value="MATE_fam"/>
</dbReference>
<evidence type="ECO:0000256" key="6">
    <source>
        <dbReference type="ARBA" id="ARBA00023136"/>
    </source>
</evidence>